<evidence type="ECO:0000256" key="5">
    <source>
        <dbReference type="SAM" id="SignalP"/>
    </source>
</evidence>
<dbReference type="AlphaFoldDB" id="A0A914XMK3"/>
<evidence type="ECO:0000256" key="4">
    <source>
        <dbReference type="SAM" id="Phobius"/>
    </source>
</evidence>
<comment type="subcellular location">
    <subcellularLocation>
        <location evidence="1">Secreted</location>
    </subcellularLocation>
</comment>
<dbReference type="PANTHER" id="PTHR10009">
    <property type="entry name" value="PROTEIN YELLOW-RELATED"/>
    <property type="match status" value="1"/>
</dbReference>
<keyword evidence="5" id="KW-0732">Signal</keyword>
<evidence type="ECO:0000313" key="7">
    <source>
        <dbReference type="WBParaSite" id="PSAMB.scaffold9193size5245.g32205.t1"/>
    </source>
</evidence>
<dbReference type="Proteomes" id="UP000887566">
    <property type="component" value="Unplaced"/>
</dbReference>
<evidence type="ECO:0000256" key="2">
    <source>
        <dbReference type="ARBA" id="ARBA00009127"/>
    </source>
</evidence>
<dbReference type="PANTHER" id="PTHR10009:SF18">
    <property type="entry name" value="PROTEIN YELLOW-LIKE PROTEIN"/>
    <property type="match status" value="1"/>
</dbReference>
<proteinExistence type="inferred from homology"/>
<keyword evidence="3" id="KW-0964">Secreted</keyword>
<dbReference type="SUPFAM" id="SSF75011">
    <property type="entry name" value="3-carboxy-cis,cis-mucoante lactonizing enzyme"/>
    <property type="match status" value="1"/>
</dbReference>
<dbReference type="WBParaSite" id="PSAMB.scaffold9193size5245.g32205.t1">
    <property type="protein sequence ID" value="PSAMB.scaffold9193size5245.g32205.t1"/>
    <property type="gene ID" value="PSAMB.scaffold9193size5245.g32205"/>
</dbReference>
<dbReference type="InterPro" id="IPR017996">
    <property type="entry name" value="MRJP/yellow-related"/>
</dbReference>
<feature type="chain" id="PRO_5037448394" evidence="5">
    <location>
        <begin position="22"/>
        <end position="416"/>
    </location>
</feature>
<reference evidence="7" key="1">
    <citation type="submission" date="2022-11" db="UniProtKB">
        <authorList>
            <consortium name="WormBaseParasite"/>
        </authorList>
    </citation>
    <scope>IDENTIFICATION</scope>
</reference>
<protein>
    <submittedName>
        <fullName evidence="7">Bee-milk protein</fullName>
    </submittedName>
</protein>
<organism evidence="6 7">
    <name type="scientific">Plectus sambesii</name>
    <dbReference type="NCBI Taxonomy" id="2011161"/>
    <lineage>
        <taxon>Eukaryota</taxon>
        <taxon>Metazoa</taxon>
        <taxon>Ecdysozoa</taxon>
        <taxon>Nematoda</taxon>
        <taxon>Chromadorea</taxon>
        <taxon>Plectida</taxon>
        <taxon>Plectina</taxon>
        <taxon>Plectoidea</taxon>
        <taxon>Plectidae</taxon>
        <taxon>Plectus</taxon>
    </lineage>
</organism>
<keyword evidence="4" id="KW-0812">Transmembrane</keyword>
<accession>A0A914XMK3</accession>
<name>A0A914XMK3_9BILA</name>
<dbReference type="Pfam" id="PF03022">
    <property type="entry name" value="MRJP"/>
    <property type="match status" value="1"/>
</dbReference>
<sequence length="416" mass="47252">MFRYFIRTIFLLLSFAKVSQAEIVANWTTLNFQWSSTIDRLAALQYGYYVPEHNIITNIKVFNDRIFVAVPRWFHGSPASLNEISSDRRNLLPYPSWGKNEAGKCHALQCVQSMEINPRDGTMWVIDVGSLSILDHPSGRRDLCPPKLVIIDLEQNKIIHGYTFDESVVSSSQNFLADIVIDPENERAYISNTIETSIVVFDKKTMRAWKVVHPTMRHEESARELMVNGIEFDGETGIDGIALSADYKTLYYSALNGKTVYSLPVEYLSLDTSPSTLDAQIKVAFERPTHSDGMIWSNRSLYFGGLQAHEVLKWTPDSGNGSIEVVIKDSEHLFWADSFAIDEKQNLWFTTNKLYEFFTPPLMNFSQGADANFRIWKIHIGEDSYLAKTVAGVSTALFADCLLIIAMNMLFFFGIK</sequence>
<evidence type="ECO:0000256" key="3">
    <source>
        <dbReference type="ARBA" id="ARBA00022525"/>
    </source>
</evidence>
<keyword evidence="4" id="KW-1133">Transmembrane helix</keyword>
<dbReference type="InterPro" id="IPR011042">
    <property type="entry name" value="6-blade_b-propeller_TolB-like"/>
</dbReference>
<dbReference type="GO" id="GO:0005576">
    <property type="term" value="C:extracellular region"/>
    <property type="evidence" value="ECO:0007669"/>
    <property type="project" value="UniProtKB-SubCell"/>
</dbReference>
<evidence type="ECO:0000313" key="6">
    <source>
        <dbReference type="Proteomes" id="UP000887566"/>
    </source>
</evidence>
<feature type="transmembrane region" description="Helical" evidence="4">
    <location>
        <begin position="396"/>
        <end position="415"/>
    </location>
</feature>
<keyword evidence="6" id="KW-1185">Reference proteome</keyword>
<evidence type="ECO:0000256" key="1">
    <source>
        <dbReference type="ARBA" id="ARBA00004613"/>
    </source>
</evidence>
<feature type="signal peptide" evidence="5">
    <location>
        <begin position="1"/>
        <end position="21"/>
    </location>
</feature>
<keyword evidence="4" id="KW-0472">Membrane</keyword>
<comment type="similarity">
    <text evidence="2">Belongs to the major royal jelly protein family.</text>
</comment>
<dbReference type="Gene3D" id="2.120.10.30">
    <property type="entry name" value="TolB, C-terminal domain"/>
    <property type="match status" value="1"/>
</dbReference>